<proteinExistence type="predicted"/>
<accession>A0A8D9FQ70</accession>
<evidence type="ECO:0000313" key="1">
    <source>
        <dbReference type="EMBL" id="CAG7580416.1"/>
    </source>
</evidence>
<sequence>MTRCYPVKSIKANLHGDCSAKVVGIHVEVLISWEQFREITPKKDLIVCEYVKVGKANKFRATRIIKNKVNL</sequence>
<protein>
    <submittedName>
        <fullName evidence="1">Uncharacterized protein</fullName>
    </submittedName>
</protein>
<reference evidence="1" key="1">
    <citation type="submission" date="2021-06" db="EMBL/GenBank/DDBJ databases">
        <authorList>
            <person name="Gannon L."/>
            <person name="Redgwell R T."/>
            <person name="Michniewski S."/>
            <person name="Harrison D C."/>
            <person name="Millard A."/>
        </authorList>
    </citation>
    <scope>NUCLEOTIDE SEQUENCE</scope>
</reference>
<organism evidence="1">
    <name type="scientific">uncultured marine phage</name>
    <dbReference type="NCBI Taxonomy" id="707152"/>
    <lineage>
        <taxon>Viruses</taxon>
        <taxon>environmental samples</taxon>
    </lineage>
</organism>
<name>A0A8D9FQ70_9VIRU</name>
<dbReference type="EMBL" id="OU342829">
    <property type="protein sequence ID" value="CAG7580416.1"/>
    <property type="molecule type" value="Genomic_DNA"/>
</dbReference>
<gene>
    <name evidence="1" type="ORF">SLAVMIC_00404</name>
</gene>